<dbReference type="EMBL" id="LZLS01000132">
    <property type="protein sequence ID" value="OBK25802.1"/>
    <property type="molecule type" value="Genomic_DNA"/>
</dbReference>
<evidence type="ECO:0008006" key="3">
    <source>
        <dbReference type="Google" id="ProtNLM"/>
    </source>
</evidence>
<evidence type="ECO:0000313" key="1">
    <source>
        <dbReference type="EMBL" id="OBK25802.1"/>
    </source>
</evidence>
<dbReference type="InterPro" id="IPR029058">
    <property type="entry name" value="AB_hydrolase_fold"/>
</dbReference>
<proteinExistence type="predicted"/>
<name>A0A1A3NZM5_MYCAS</name>
<gene>
    <name evidence="1" type="ORF">A5634_25915</name>
</gene>
<protein>
    <recommendedName>
        <fullName evidence="3">Alpha/beta hydrolase</fullName>
    </recommendedName>
</protein>
<dbReference type="Proteomes" id="UP000093928">
    <property type="component" value="Unassembled WGS sequence"/>
</dbReference>
<dbReference type="OrthoDB" id="8587800at2"/>
<evidence type="ECO:0000313" key="2">
    <source>
        <dbReference type="Proteomes" id="UP000093928"/>
    </source>
</evidence>
<dbReference type="SUPFAM" id="SSF53474">
    <property type="entry name" value="alpha/beta-Hydrolases"/>
    <property type="match status" value="1"/>
</dbReference>
<dbReference type="InterPro" id="IPR010520">
    <property type="entry name" value="FrsA-like"/>
</dbReference>
<dbReference type="RefSeq" id="WP_065144698.1">
    <property type="nucleotide sequence ID" value="NZ_LZLS01000132.1"/>
</dbReference>
<dbReference type="AlphaFoldDB" id="A0A1A3NZM5"/>
<reference evidence="1 2" key="1">
    <citation type="submission" date="2016-06" db="EMBL/GenBank/DDBJ databases">
        <authorList>
            <person name="Kjaerup R.B."/>
            <person name="Dalgaard T.S."/>
            <person name="Juul-Madsen H.R."/>
        </authorList>
    </citation>
    <scope>NUCLEOTIDE SEQUENCE [LARGE SCALE GENOMIC DNA]</scope>
    <source>
        <strain evidence="1 2">1165133.8</strain>
    </source>
</reference>
<accession>A0A1A3NZM5</accession>
<dbReference type="Pfam" id="PF06500">
    <property type="entry name" value="FrsA-like"/>
    <property type="match status" value="1"/>
</dbReference>
<sequence>MYTYDVTAADMFTDRTHQFEKFGIPLHDIERVRSATTDMWADGPGGWPYQWSKLASEYAERGDHYLASLVYGCAKFPCLTDPARVQAMRNQLEQFQLAAKDFPVAFERRIITVGYRDGTVDVPIHLYSTGGDYAARPVLIASGGVDTWKMDIHPWWVGFTLGAGVCTLAFDHPGTGETAIPLDEHADDVIRGIADYARALGNGRVAHFGASFGGNFAAMSGLTGIVDAAVDLGGPVVESFAPENVAKLPYGMHDIVGNAMHFDHSPTLEQLSTGLATLNRSNLLAQQRNSAMLVVNGADDYFVPQSDTLVFEGRPNTEVHLIEGTGHVAMSKAPDVVPMIIAWLRSALTGAKLDAVGSGKQRLS</sequence>
<dbReference type="Gene3D" id="3.40.50.1820">
    <property type="entry name" value="alpha/beta hydrolase"/>
    <property type="match status" value="1"/>
</dbReference>
<comment type="caution">
    <text evidence="1">The sequence shown here is derived from an EMBL/GenBank/DDBJ whole genome shotgun (WGS) entry which is preliminary data.</text>
</comment>
<organism evidence="1 2">
    <name type="scientific">Mycobacterium asiaticum</name>
    <dbReference type="NCBI Taxonomy" id="1790"/>
    <lineage>
        <taxon>Bacteria</taxon>
        <taxon>Bacillati</taxon>
        <taxon>Actinomycetota</taxon>
        <taxon>Actinomycetes</taxon>
        <taxon>Mycobacteriales</taxon>
        <taxon>Mycobacteriaceae</taxon>
        <taxon>Mycobacterium</taxon>
    </lineage>
</organism>